<organism evidence="5 6">
    <name type="scientific">Zooshikella harenae</name>
    <dbReference type="NCBI Taxonomy" id="2827238"/>
    <lineage>
        <taxon>Bacteria</taxon>
        <taxon>Pseudomonadati</taxon>
        <taxon>Pseudomonadota</taxon>
        <taxon>Gammaproteobacteria</taxon>
        <taxon>Oceanospirillales</taxon>
        <taxon>Zooshikellaceae</taxon>
        <taxon>Zooshikella</taxon>
    </lineage>
</organism>
<dbReference type="SUPFAM" id="SSF55073">
    <property type="entry name" value="Nucleotide cyclase"/>
    <property type="match status" value="1"/>
</dbReference>
<name>A0ABS5ZL44_9GAMM</name>
<protein>
    <recommendedName>
        <fullName evidence="1">diguanylate cyclase</fullName>
        <ecNumber evidence="1">2.7.7.65</ecNumber>
    </recommendedName>
</protein>
<dbReference type="Gene3D" id="3.30.70.270">
    <property type="match status" value="1"/>
</dbReference>
<feature type="transmembrane region" description="Helical" evidence="3">
    <location>
        <begin position="15"/>
        <end position="39"/>
    </location>
</feature>
<dbReference type="EMBL" id="JAGSOY010000145">
    <property type="protein sequence ID" value="MBU2714076.1"/>
    <property type="molecule type" value="Genomic_DNA"/>
</dbReference>
<evidence type="ECO:0000256" key="1">
    <source>
        <dbReference type="ARBA" id="ARBA00012528"/>
    </source>
</evidence>
<comment type="caution">
    <text evidence="5">The sequence shown here is derived from an EMBL/GenBank/DDBJ whole genome shotgun (WGS) entry which is preliminary data.</text>
</comment>
<keyword evidence="3" id="KW-0472">Membrane</keyword>
<feature type="transmembrane region" description="Helical" evidence="3">
    <location>
        <begin position="189"/>
        <end position="210"/>
    </location>
</feature>
<dbReference type="Pfam" id="PF00990">
    <property type="entry name" value="GGDEF"/>
    <property type="match status" value="1"/>
</dbReference>
<dbReference type="NCBIfam" id="TIGR00254">
    <property type="entry name" value="GGDEF"/>
    <property type="match status" value="1"/>
</dbReference>
<evidence type="ECO:0000313" key="5">
    <source>
        <dbReference type="EMBL" id="MBU2714076.1"/>
    </source>
</evidence>
<dbReference type="InterPro" id="IPR029787">
    <property type="entry name" value="Nucleotide_cyclase"/>
</dbReference>
<keyword evidence="3" id="KW-0812">Transmembrane</keyword>
<comment type="catalytic activity">
    <reaction evidence="2">
        <text>2 GTP = 3',3'-c-di-GMP + 2 diphosphate</text>
        <dbReference type="Rhea" id="RHEA:24898"/>
        <dbReference type="ChEBI" id="CHEBI:33019"/>
        <dbReference type="ChEBI" id="CHEBI:37565"/>
        <dbReference type="ChEBI" id="CHEBI:58805"/>
        <dbReference type="EC" id="2.7.7.65"/>
    </reaction>
</comment>
<accession>A0ABS5ZL44</accession>
<feature type="domain" description="GGDEF" evidence="4">
    <location>
        <begin position="252"/>
        <end position="386"/>
    </location>
</feature>
<evidence type="ECO:0000256" key="2">
    <source>
        <dbReference type="ARBA" id="ARBA00034247"/>
    </source>
</evidence>
<keyword evidence="6" id="KW-1185">Reference proteome</keyword>
<evidence type="ECO:0000313" key="6">
    <source>
        <dbReference type="Proteomes" id="UP000690515"/>
    </source>
</evidence>
<dbReference type="PANTHER" id="PTHR45138:SF9">
    <property type="entry name" value="DIGUANYLATE CYCLASE DGCM-RELATED"/>
    <property type="match status" value="1"/>
</dbReference>
<dbReference type="PANTHER" id="PTHR45138">
    <property type="entry name" value="REGULATORY COMPONENTS OF SENSORY TRANSDUCTION SYSTEM"/>
    <property type="match status" value="1"/>
</dbReference>
<dbReference type="InterPro" id="IPR043128">
    <property type="entry name" value="Rev_trsase/Diguanyl_cyclase"/>
</dbReference>
<sequence length="400" mass="45257">MVSFKISGFSSRIKYLLIVILTLLPFSAVLIFVGFIAYLPAFQAMDDMNKVVMKELVPLSELQRSLLNAAMPPNDYIIHKGDDEKQLFAKVGKEVDVAFLQLQAAYKDRPDKLETIKVAYTSWLHVFKDGQTLMSYVDHSDYDSANKAMEKFDANIQVVVDNLNQVHEKTQVELIRHNAQVVAMEDKGILITILAFVTTLIFGIFGSIWLTKRNKSLENQSMHDQLTGAFNRHACDEKFQDLTRTTVSLERKLFSLIMMDIDYFKSVNDTYGHQVGDEALKVVAHVIENHLRGSDFFARFGGEEFIIIIPGTEKHFAKEMADRLRIAIMETPIKASDEENIYITMSFGVAEFPLDSSNQTKLIDCADQALYKAKEMGRNQVVVYGERAKAEQPSAIAGEE</sequence>
<dbReference type="EC" id="2.7.7.65" evidence="1"/>
<dbReference type="PROSITE" id="PS50887">
    <property type="entry name" value="GGDEF"/>
    <property type="match status" value="1"/>
</dbReference>
<dbReference type="CDD" id="cd01949">
    <property type="entry name" value="GGDEF"/>
    <property type="match status" value="1"/>
</dbReference>
<dbReference type="Proteomes" id="UP000690515">
    <property type="component" value="Unassembled WGS sequence"/>
</dbReference>
<proteinExistence type="predicted"/>
<dbReference type="RefSeq" id="WP_215822347.1">
    <property type="nucleotide sequence ID" value="NZ_JAGSOY010000145.1"/>
</dbReference>
<evidence type="ECO:0000259" key="4">
    <source>
        <dbReference type="PROSITE" id="PS50887"/>
    </source>
</evidence>
<dbReference type="InterPro" id="IPR050469">
    <property type="entry name" value="Diguanylate_Cyclase"/>
</dbReference>
<gene>
    <name evidence="5" type="ORF">KCG35_23785</name>
</gene>
<dbReference type="InterPro" id="IPR000160">
    <property type="entry name" value="GGDEF_dom"/>
</dbReference>
<evidence type="ECO:0000256" key="3">
    <source>
        <dbReference type="SAM" id="Phobius"/>
    </source>
</evidence>
<reference evidence="5 6" key="1">
    <citation type="submission" date="2021-04" db="EMBL/GenBank/DDBJ databases">
        <authorList>
            <person name="Pira H."/>
            <person name="Risdian C."/>
            <person name="Wink J."/>
        </authorList>
    </citation>
    <scope>NUCLEOTIDE SEQUENCE [LARGE SCALE GENOMIC DNA]</scope>
    <source>
        <strain evidence="5 6">WH53</strain>
    </source>
</reference>
<keyword evidence="3" id="KW-1133">Transmembrane helix</keyword>
<dbReference type="SMART" id="SM00267">
    <property type="entry name" value="GGDEF"/>
    <property type="match status" value="1"/>
</dbReference>